<dbReference type="OrthoDB" id="671439at2759"/>
<comment type="caution">
    <text evidence="2">The sequence shown here is derived from an EMBL/GenBank/DDBJ whole genome shotgun (WGS) entry which is preliminary data.</text>
</comment>
<protein>
    <recommendedName>
        <fullName evidence="1">SGNH hydrolase-type esterase domain-containing protein</fullName>
    </recommendedName>
</protein>
<evidence type="ECO:0000259" key="1">
    <source>
        <dbReference type="Pfam" id="PF13472"/>
    </source>
</evidence>
<dbReference type="PANTHER" id="PTHR14209">
    <property type="entry name" value="ISOAMYL ACETATE-HYDROLYZING ESTERASE 1"/>
    <property type="match status" value="1"/>
</dbReference>
<evidence type="ECO:0000313" key="3">
    <source>
        <dbReference type="Proteomes" id="UP000663879"/>
    </source>
</evidence>
<name>A0A814C4I7_9BILA</name>
<organism evidence="2 3">
    <name type="scientific">Brachionus calyciflorus</name>
    <dbReference type="NCBI Taxonomy" id="104777"/>
    <lineage>
        <taxon>Eukaryota</taxon>
        <taxon>Metazoa</taxon>
        <taxon>Spiralia</taxon>
        <taxon>Gnathifera</taxon>
        <taxon>Rotifera</taxon>
        <taxon>Eurotatoria</taxon>
        <taxon>Monogononta</taxon>
        <taxon>Pseudotrocha</taxon>
        <taxon>Ploima</taxon>
        <taxon>Brachionidae</taxon>
        <taxon>Brachionus</taxon>
    </lineage>
</organism>
<proteinExistence type="predicted"/>
<sequence>MSWKKLILLGDSNTQFSHGIAEWVNKVSDLFQRKSDVINRGFSGYSSEHIRIILPRLLSEFKPELVCGIVVMLGSNDSTDASSEIQHVPLNRFRENISYIVDYLINWGIPKDKIILVSPAKIYDEKWIKALGPRAAHRDFLVKDYAEQINKIAREKEVLFFDFRKAMDDYGSDYHVLLHDGLHLSKEGGDLLYQGLLQILNDNILKDLKLNYPDWKELQPNQKEINQF</sequence>
<dbReference type="PANTHER" id="PTHR14209:SF19">
    <property type="entry name" value="ISOAMYL ACETATE-HYDROLYZING ESTERASE 1 HOMOLOG"/>
    <property type="match status" value="1"/>
</dbReference>
<dbReference type="Proteomes" id="UP000663879">
    <property type="component" value="Unassembled WGS sequence"/>
</dbReference>
<gene>
    <name evidence="2" type="ORF">OXX778_LOCUS13332</name>
</gene>
<dbReference type="InterPro" id="IPR013830">
    <property type="entry name" value="SGNH_hydro"/>
</dbReference>
<dbReference type="Pfam" id="PF13472">
    <property type="entry name" value="Lipase_GDSL_2"/>
    <property type="match status" value="1"/>
</dbReference>
<keyword evidence="3" id="KW-1185">Reference proteome</keyword>
<dbReference type="EMBL" id="CAJNOC010002542">
    <property type="protein sequence ID" value="CAF0939120.1"/>
    <property type="molecule type" value="Genomic_DNA"/>
</dbReference>
<dbReference type="SUPFAM" id="SSF52266">
    <property type="entry name" value="SGNH hydrolase"/>
    <property type="match status" value="1"/>
</dbReference>
<dbReference type="InterPro" id="IPR045136">
    <property type="entry name" value="Iah1-like"/>
</dbReference>
<evidence type="ECO:0000313" key="2">
    <source>
        <dbReference type="EMBL" id="CAF0939120.1"/>
    </source>
</evidence>
<reference evidence="2" key="1">
    <citation type="submission" date="2021-02" db="EMBL/GenBank/DDBJ databases">
        <authorList>
            <person name="Nowell W R."/>
        </authorList>
    </citation>
    <scope>NUCLEOTIDE SEQUENCE</scope>
    <source>
        <strain evidence="2">Ploen Becks lab</strain>
    </source>
</reference>
<dbReference type="AlphaFoldDB" id="A0A814C4I7"/>
<dbReference type="Gene3D" id="3.40.50.1110">
    <property type="entry name" value="SGNH hydrolase"/>
    <property type="match status" value="1"/>
</dbReference>
<dbReference type="InterPro" id="IPR036514">
    <property type="entry name" value="SGNH_hydro_sf"/>
</dbReference>
<accession>A0A814C4I7</accession>
<feature type="domain" description="SGNH hydrolase-type esterase" evidence="1">
    <location>
        <begin position="8"/>
        <end position="188"/>
    </location>
</feature>